<sequence length="256" mass="28281">MTYKRGRSLWAVREDEDITGLVNNADTILLQKQTPRNQYSDQITQQGPNIQLQPMQAQFSASTGSTQSAQLHSNEIGQMNNNLQNQTPTAAFLNPQVIDKSSSPRNGISVGKPLSLLLNNSNDITTVPDYQPASAPDVKPKAVSFLTSVPNNVNQSQVSDRQQTVKSPTGFAQPQKSNAINNTKQTNKKLNQPIVLKKAPKLRKYKSVFAIENAIKFLCKKEIRKKSDAIVLAEQIIAQGQKKFGTDSHRWATIAL</sequence>
<proteinExistence type="predicted"/>
<dbReference type="EMBL" id="SNRW01037554">
    <property type="protein sequence ID" value="KAA6353729.1"/>
    <property type="molecule type" value="Genomic_DNA"/>
</dbReference>
<dbReference type="Proteomes" id="UP000324800">
    <property type="component" value="Unassembled WGS sequence"/>
</dbReference>
<protein>
    <submittedName>
        <fullName evidence="1">Uncharacterized protein</fullName>
    </submittedName>
</protein>
<accession>A0A5J4T603</accession>
<feature type="non-terminal residue" evidence="1">
    <location>
        <position position="256"/>
    </location>
</feature>
<gene>
    <name evidence="1" type="ORF">EZS28_050744</name>
</gene>
<dbReference type="AlphaFoldDB" id="A0A5J4T603"/>
<organism evidence="1 2">
    <name type="scientific">Streblomastix strix</name>
    <dbReference type="NCBI Taxonomy" id="222440"/>
    <lineage>
        <taxon>Eukaryota</taxon>
        <taxon>Metamonada</taxon>
        <taxon>Preaxostyla</taxon>
        <taxon>Oxymonadida</taxon>
        <taxon>Streblomastigidae</taxon>
        <taxon>Streblomastix</taxon>
    </lineage>
</organism>
<reference evidence="1 2" key="1">
    <citation type="submission" date="2019-03" db="EMBL/GenBank/DDBJ databases">
        <title>Single cell metagenomics reveals metabolic interactions within the superorganism composed of flagellate Streblomastix strix and complex community of Bacteroidetes bacteria on its surface.</title>
        <authorList>
            <person name="Treitli S.C."/>
            <person name="Kolisko M."/>
            <person name="Husnik F."/>
            <person name="Keeling P."/>
            <person name="Hampl V."/>
        </authorList>
    </citation>
    <scope>NUCLEOTIDE SEQUENCE [LARGE SCALE GENOMIC DNA]</scope>
    <source>
        <strain evidence="1">ST1C</strain>
    </source>
</reference>
<name>A0A5J4T603_9EUKA</name>
<evidence type="ECO:0000313" key="1">
    <source>
        <dbReference type="EMBL" id="KAA6353729.1"/>
    </source>
</evidence>
<comment type="caution">
    <text evidence="1">The sequence shown here is derived from an EMBL/GenBank/DDBJ whole genome shotgun (WGS) entry which is preliminary data.</text>
</comment>
<evidence type="ECO:0000313" key="2">
    <source>
        <dbReference type="Proteomes" id="UP000324800"/>
    </source>
</evidence>